<feature type="compositionally biased region" description="Low complexity" evidence="1">
    <location>
        <begin position="139"/>
        <end position="154"/>
    </location>
</feature>
<feature type="region of interest" description="Disordered" evidence="1">
    <location>
        <begin position="96"/>
        <end position="236"/>
    </location>
</feature>
<evidence type="ECO:0000313" key="2">
    <source>
        <dbReference type="EMBL" id="WAQ81975.1"/>
    </source>
</evidence>
<dbReference type="EMBL" id="CP110422">
    <property type="protein sequence ID" value="WAQ81975.1"/>
    <property type="molecule type" value="Genomic_DNA"/>
</dbReference>
<proteinExistence type="predicted"/>
<feature type="compositionally biased region" description="Low complexity" evidence="1">
    <location>
        <begin position="223"/>
        <end position="236"/>
    </location>
</feature>
<gene>
    <name evidence="2" type="ORF">PtA15_2A288</name>
</gene>
<dbReference type="GeneID" id="77807188"/>
<evidence type="ECO:0000256" key="1">
    <source>
        <dbReference type="SAM" id="MobiDB-lite"/>
    </source>
</evidence>
<dbReference type="Proteomes" id="UP001164743">
    <property type="component" value="Chromosome 2A"/>
</dbReference>
<evidence type="ECO:0000313" key="3">
    <source>
        <dbReference type="Proteomes" id="UP001164743"/>
    </source>
</evidence>
<name>A0ABY7CB17_9BASI</name>
<keyword evidence="3" id="KW-1185">Reference proteome</keyword>
<sequence>MSTKAEISSIHQATCKKTATSIRKQCQFNSKLYQENWGPTKTTKLGSSALILSAAHPHLPHEDAHLSNQPTSDEIAKAKARKLSALGHRYRSNNQTDLNLVELPPDQPKQSFVENNLDSTSLPIPGKDRPENPPYQQFPSAPAASDATTAGTPTHSGPQDNLIDSAPTPGADPLDLALRASQSPGPNPHLEILPTSAPGDEVQQPTSLAIKTPAFSHPNPHDSSAALSNSLQASPC</sequence>
<accession>A0ABY7CB17</accession>
<protein>
    <submittedName>
        <fullName evidence="2">Uncharacterized protein</fullName>
    </submittedName>
</protein>
<dbReference type="RefSeq" id="XP_053017530.1">
    <property type="nucleotide sequence ID" value="XM_053166293.1"/>
</dbReference>
<organism evidence="2 3">
    <name type="scientific">Puccinia triticina</name>
    <dbReference type="NCBI Taxonomy" id="208348"/>
    <lineage>
        <taxon>Eukaryota</taxon>
        <taxon>Fungi</taxon>
        <taxon>Dikarya</taxon>
        <taxon>Basidiomycota</taxon>
        <taxon>Pucciniomycotina</taxon>
        <taxon>Pucciniomycetes</taxon>
        <taxon>Pucciniales</taxon>
        <taxon>Pucciniaceae</taxon>
        <taxon>Puccinia</taxon>
    </lineage>
</organism>
<reference evidence="2" key="1">
    <citation type="submission" date="2022-10" db="EMBL/GenBank/DDBJ databases">
        <title>Puccinia triticina Genome sequencing and assembly.</title>
        <authorList>
            <person name="Li C."/>
        </authorList>
    </citation>
    <scope>NUCLEOTIDE SEQUENCE</scope>
    <source>
        <strain evidence="2">Pt15</strain>
    </source>
</reference>
<feature type="compositionally biased region" description="Polar residues" evidence="1">
    <location>
        <begin position="108"/>
        <end position="122"/>
    </location>
</feature>